<gene>
    <name evidence="4" type="primary">LOC139352910</name>
</gene>
<name>A0ABM4TP31_DROSZ</name>
<keyword evidence="3" id="KW-1185">Reference proteome</keyword>
<dbReference type="RefSeq" id="XP_070851729.1">
    <property type="nucleotide sequence ID" value="XM_070995628.1"/>
</dbReference>
<feature type="compositionally biased region" description="Low complexity" evidence="1">
    <location>
        <begin position="49"/>
        <end position="58"/>
    </location>
</feature>
<dbReference type="GeneID" id="139352910"/>
<sequence length="119" mass="12264">MAIRSVVVLSVLVVLVKGTHILEPESAVEAHSAGGVSSQRAISFPETRPAPGSQSQSPAPRPAPRPVGAPRSVGALRPAVAPRRQAGSKSRPSVVVNSGRPIGGGTGHGQNRNRIQKPY</sequence>
<protein>
    <recommendedName>
        <fullName evidence="5">Translation initiation factor IF-2</fullName>
    </recommendedName>
</protein>
<feature type="region of interest" description="Disordered" evidence="1">
    <location>
        <begin position="24"/>
        <end position="119"/>
    </location>
</feature>
<evidence type="ECO:0000256" key="1">
    <source>
        <dbReference type="SAM" id="MobiDB-lite"/>
    </source>
</evidence>
<reference evidence="4" key="1">
    <citation type="submission" date="2025-08" db="UniProtKB">
        <authorList>
            <consortium name="RefSeq"/>
        </authorList>
    </citation>
    <scope>IDENTIFICATION</scope>
</reference>
<accession>A0ABM4TP31</accession>
<feature type="chain" id="PRO_5047121704" description="Translation initiation factor IF-2" evidence="2">
    <location>
        <begin position="19"/>
        <end position="119"/>
    </location>
</feature>
<evidence type="ECO:0000313" key="4">
    <source>
        <dbReference type="RefSeq" id="XP_070851729.1"/>
    </source>
</evidence>
<keyword evidence="2" id="KW-0732">Signal</keyword>
<dbReference type="Proteomes" id="UP001652628">
    <property type="component" value="Chromosome 3"/>
</dbReference>
<evidence type="ECO:0008006" key="5">
    <source>
        <dbReference type="Google" id="ProtNLM"/>
    </source>
</evidence>
<feature type="signal peptide" evidence="2">
    <location>
        <begin position="1"/>
        <end position="18"/>
    </location>
</feature>
<proteinExistence type="predicted"/>
<organism evidence="3 4">
    <name type="scientific">Drosophila suzukii</name>
    <name type="common">Spotted-wing drosophila fruit fly</name>
    <dbReference type="NCBI Taxonomy" id="28584"/>
    <lineage>
        <taxon>Eukaryota</taxon>
        <taxon>Metazoa</taxon>
        <taxon>Ecdysozoa</taxon>
        <taxon>Arthropoda</taxon>
        <taxon>Hexapoda</taxon>
        <taxon>Insecta</taxon>
        <taxon>Pterygota</taxon>
        <taxon>Neoptera</taxon>
        <taxon>Endopterygota</taxon>
        <taxon>Diptera</taxon>
        <taxon>Brachycera</taxon>
        <taxon>Muscomorpha</taxon>
        <taxon>Ephydroidea</taxon>
        <taxon>Drosophilidae</taxon>
        <taxon>Drosophila</taxon>
        <taxon>Sophophora</taxon>
    </lineage>
</organism>
<evidence type="ECO:0000256" key="2">
    <source>
        <dbReference type="SAM" id="SignalP"/>
    </source>
</evidence>
<evidence type="ECO:0000313" key="3">
    <source>
        <dbReference type="Proteomes" id="UP001652628"/>
    </source>
</evidence>